<sequence length="133" mass="14517">MSAGIQEESSSLTLVNESMSESLEEANETITIIQQIVEEPDEMDGRVQDGSTGLHHFMWQPFVYVPAAVNEGLLTNWFTNLGNIAASSESMTTLFPRAGFMMYGNTKVFGSLGIAIAIILASKPEKRKKTIGD</sequence>
<dbReference type="OrthoDB" id="9764327at2"/>
<comment type="caution">
    <text evidence="2">The sequence shown here is derived from an EMBL/GenBank/DDBJ whole genome shotgun (WGS) entry which is preliminary data.</text>
</comment>
<dbReference type="Proteomes" id="UP000285456">
    <property type="component" value="Unassembled WGS sequence"/>
</dbReference>
<keyword evidence="3" id="KW-1185">Reference proteome</keyword>
<protein>
    <submittedName>
        <fullName evidence="2">Uncharacterized protein</fullName>
    </submittedName>
</protein>
<feature type="transmembrane region" description="Helical" evidence="1">
    <location>
        <begin position="100"/>
        <end position="121"/>
    </location>
</feature>
<keyword evidence="1" id="KW-0472">Membrane</keyword>
<evidence type="ECO:0000313" key="3">
    <source>
        <dbReference type="Proteomes" id="UP000285456"/>
    </source>
</evidence>
<organism evidence="2 3">
    <name type="scientific">Oceanobacillus profundus</name>
    <dbReference type="NCBI Taxonomy" id="372463"/>
    <lineage>
        <taxon>Bacteria</taxon>
        <taxon>Bacillati</taxon>
        <taxon>Bacillota</taxon>
        <taxon>Bacilli</taxon>
        <taxon>Bacillales</taxon>
        <taxon>Bacillaceae</taxon>
        <taxon>Oceanobacillus</taxon>
    </lineage>
</organism>
<proteinExistence type="predicted"/>
<evidence type="ECO:0000313" key="2">
    <source>
        <dbReference type="EMBL" id="RHW29370.1"/>
    </source>
</evidence>
<evidence type="ECO:0000256" key="1">
    <source>
        <dbReference type="SAM" id="Phobius"/>
    </source>
</evidence>
<gene>
    <name evidence="2" type="ORF">D1B32_22425</name>
</gene>
<name>A0A417Y9K7_9BACI</name>
<reference evidence="2 3" key="1">
    <citation type="journal article" date="2007" name="Int. J. Syst. Evol. Microbiol.">
        <title>Oceanobacillus profundus sp. nov., isolated from a deep-sea sediment core.</title>
        <authorList>
            <person name="Kim Y.G."/>
            <person name="Choi D.H."/>
            <person name="Hyun S."/>
            <person name="Cho B.C."/>
        </authorList>
    </citation>
    <scope>NUCLEOTIDE SEQUENCE [LARGE SCALE GENOMIC DNA]</scope>
    <source>
        <strain evidence="2 3">DSM 18246</strain>
    </source>
</reference>
<dbReference type="RefSeq" id="WP_095308348.1">
    <property type="nucleotide sequence ID" value="NZ_JAMAWL010000011.1"/>
</dbReference>
<dbReference type="EMBL" id="QWEH01000028">
    <property type="protein sequence ID" value="RHW29370.1"/>
    <property type="molecule type" value="Genomic_DNA"/>
</dbReference>
<accession>A0A417Y9K7</accession>
<keyword evidence="1" id="KW-1133">Transmembrane helix</keyword>
<dbReference type="AlphaFoldDB" id="A0A417Y9K7"/>
<keyword evidence="1" id="KW-0812">Transmembrane</keyword>